<feature type="transmembrane region" description="Helical" evidence="13">
    <location>
        <begin position="523"/>
        <end position="542"/>
    </location>
</feature>
<evidence type="ECO:0000313" key="17">
    <source>
        <dbReference type="EMBL" id="ETX30566.1"/>
    </source>
</evidence>
<keyword evidence="5 13" id="KW-1003">Cell membrane</keyword>
<evidence type="ECO:0000259" key="16">
    <source>
        <dbReference type="Pfam" id="PF14849"/>
    </source>
</evidence>
<dbReference type="GO" id="GO:0032977">
    <property type="term" value="F:membrane insertase activity"/>
    <property type="evidence" value="ECO:0007669"/>
    <property type="project" value="InterPro"/>
</dbReference>
<accession>X7FET9</accession>
<feature type="compositionally biased region" description="Polar residues" evidence="14">
    <location>
        <begin position="36"/>
        <end position="47"/>
    </location>
</feature>
<keyword evidence="7 13" id="KW-0653">Protein transport</keyword>
<dbReference type="NCBIfam" id="TIGR03593">
    <property type="entry name" value="yidC_nterm"/>
    <property type="match status" value="1"/>
</dbReference>
<keyword evidence="10 13" id="KW-0143">Chaperone</keyword>
<dbReference type="PANTHER" id="PTHR12428:SF65">
    <property type="entry name" value="CYTOCHROME C OXIDASE ASSEMBLY PROTEIN COX18, MITOCHONDRIAL"/>
    <property type="match status" value="1"/>
</dbReference>
<dbReference type="GO" id="GO:0051205">
    <property type="term" value="P:protein insertion into membrane"/>
    <property type="evidence" value="ECO:0007669"/>
    <property type="project" value="TreeGrafter"/>
</dbReference>
<dbReference type="GO" id="GO:0005886">
    <property type="term" value="C:plasma membrane"/>
    <property type="evidence" value="ECO:0007669"/>
    <property type="project" value="UniProtKB-SubCell"/>
</dbReference>
<evidence type="ECO:0000256" key="7">
    <source>
        <dbReference type="ARBA" id="ARBA00022927"/>
    </source>
</evidence>
<dbReference type="InterPro" id="IPR028053">
    <property type="entry name" value="Membr_insert_YidC_N"/>
</dbReference>
<evidence type="ECO:0000313" key="18">
    <source>
        <dbReference type="Proteomes" id="UP000023430"/>
    </source>
</evidence>
<dbReference type="PATRIC" id="fig|1449351.3.peg.627"/>
<dbReference type="InterPro" id="IPR038221">
    <property type="entry name" value="YidC_periplasmic_sf"/>
</dbReference>
<dbReference type="NCBIfam" id="TIGR03592">
    <property type="entry name" value="yidC_oxa1_cterm"/>
    <property type="match status" value="1"/>
</dbReference>
<comment type="similarity">
    <text evidence="2 13">Belongs to the OXA1/ALB3/YidC family. Type 1 subfamily.</text>
</comment>
<evidence type="ECO:0000256" key="10">
    <source>
        <dbReference type="ARBA" id="ARBA00023186"/>
    </source>
</evidence>
<keyword evidence="18" id="KW-1185">Reference proteome</keyword>
<dbReference type="PANTHER" id="PTHR12428">
    <property type="entry name" value="OXA1"/>
    <property type="match status" value="1"/>
</dbReference>
<evidence type="ECO:0000256" key="8">
    <source>
        <dbReference type="ARBA" id="ARBA00022989"/>
    </source>
</evidence>
<dbReference type="Pfam" id="PF02096">
    <property type="entry name" value="60KD_IMP"/>
    <property type="match status" value="1"/>
</dbReference>
<dbReference type="InterPro" id="IPR001708">
    <property type="entry name" value="YidC/ALB3/OXA1/COX18"/>
</dbReference>
<dbReference type="CDD" id="cd20070">
    <property type="entry name" value="5TM_YidC_Alb3"/>
    <property type="match status" value="1"/>
</dbReference>
<comment type="subunit">
    <text evidence="13">Interacts with the Sec translocase complex via SecD. Specifically interacts with transmembrane segments of nascent integral membrane proteins during membrane integration.</text>
</comment>
<feature type="domain" description="Membrane insertase YidC N-terminal" evidence="16">
    <location>
        <begin position="78"/>
        <end position="381"/>
    </location>
</feature>
<comment type="caution">
    <text evidence="17">The sequence shown here is derived from an EMBL/GenBank/DDBJ whole genome shotgun (WGS) entry which is preliminary data.</text>
</comment>
<dbReference type="PRINTS" id="PR00701">
    <property type="entry name" value="60KDINNERMP"/>
</dbReference>
<dbReference type="NCBIfam" id="NF002353">
    <property type="entry name" value="PRK01318.1-4"/>
    <property type="match status" value="1"/>
</dbReference>
<dbReference type="eggNOG" id="COG0706">
    <property type="taxonomic scope" value="Bacteria"/>
</dbReference>
<feature type="domain" description="Membrane insertase YidC/Oxa/ALB C-terminal" evidence="15">
    <location>
        <begin position="394"/>
        <end position="597"/>
    </location>
</feature>
<evidence type="ECO:0000256" key="1">
    <source>
        <dbReference type="ARBA" id="ARBA00004429"/>
    </source>
</evidence>
<evidence type="ECO:0000256" key="14">
    <source>
        <dbReference type="SAM" id="MobiDB-lite"/>
    </source>
</evidence>
<dbReference type="InterPro" id="IPR047196">
    <property type="entry name" value="YidC_ALB_C"/>
</dbReference>
<feature type="transmembrane region" description="Helical" evidence="13">
    <location>
        <begin position="394"/>
        <end position="414"/>
    </location>
</feature>
<name>X7FET9_9RHOB</name>
<dbReference type="CDD" id="cd19961">
    <property type="entry name" value="EcYidC-like_peri"/>
    <property type="match status" value="1"/>
</dbReference>
<evidence type="ECO:0000256" key="4">
    <source>
        <dbReference type="ARBA" id="ARBA00022448"/>
    </source>
</evidence>
<dbReference type="EMBL" id="JAME01000003">
    <property type="protein sequence ID" value="ETX30566.1"/>
    <property type="molecule type" value="Genomic_DNA"/>
</dbReference>
<evidence type="ECO:0000256" key="13">
    <source>
        <dbReference type="HAMAP-Rule" id="MF_01810"/>
    </source>
</evidence>
<keyword evidence="8 13" id="KW-1133">Transmembrane helix</keyword>
<evidence type="ECO:0000256" key="6">
    <source>
        <dbReference type="ARBA" id="ARBA00022692"/>
    </source>
</evidence>
<feature type="region of interest" description="Disordered" evidence="14">
    <location>
        <begin position="34"/>
        <end position="80"/>
    </location>
</feature>
<dbReference type="InterPro" id="IPR019998">
    <property type="entry name" value="Membr_insert_YidC"/>
</dbReference>
<comment type="function">
    <text evidence="13">Required for the insertion and/or proper folding and/or complex formation of integral membrane proteins into the membrane. Involved in integration of membrane proteins that insert both dependently and independently of the Sec translocase complex, as well as at least some lipoproteins. Aids folding of multispanning membrane proteins.</text>
</comment>
<proteinExistence type="inferred from homology"/>
<dbReference type="PRINTS" id="PR01900">
    <property type="entry name" value="YIDCPROTEIN"/>
</dbReference>
<keyword evidence="6 13" id="KW-0812">Transmembrane</keyword>
<organism evidence="17 18">
    <name type="scientific">Roseivivax isoporae LMG 25204</name>
    <dbReference type="NCBI Taxonomy" id="1449351"/>
    <lineage>
        <taxon>Bacteria</taxon>
        <taxon>Pseudomonadati</taxon>
        <taxon>Pseudomonadota</taxon>
        <taxon>Alphaproteobacteria</taxon>
        <taxon>Rhodobacterales</taxon>
        <taxon>Roseobacteraceae</taxon>
        <taxon>Roseivivax</taxon>
    </lineage>
</organism>
<evidence type="ECO:0000256" key="9">
    <source>
        <dbReference type="ARBA" id="ARBA00023136"/>
    </source>
</evidence>
<evidence type="ECO:0000256" key="11">
    <source>
        <dbReference type="ARBA" id="ARBA00033245"/>
    </source>
</evidence>
<feature type="transmembrane region" description="Helical" evidence="13">
    <location>
        <begin position="7"/>
        <end position="26"/>
    </location>
</feature>
<dbReference type="RefSeq" id="WP_043766398.1">
    <property type="nucleotide sequence ID" value="NZ_JAME01000003.1"/>
</dbReference>
<dbReference type="Proteomes" id="UP000023430">
    <property type="component" value="Unassembled WGS sequence"/>
</dbReference>
<dbReference type="STRING" id="1449351.RISW2_12935"/>
<feature type="compositionally biased region" description="Low complexity" evidence="14">
    <location>
        <begin position="49"/>
        <end position="64"/>
    </location>
</feature>
<evidence type="ECO:0000256" key="12">
    <source>
        <dbReference type="ARBA" id="ARBA00033342"/>
    </source>
</evidence>
<feature type="transmembrane region" description="Helical" evidence="13">
    <location>
        <begin position="563"/>
        <end position="583"/>
    </location>
</feature>
<evidence type="ECO:0000256" key="2">
    <source>
        <dbReference type="ARBA" id="ARBA00010527"/>
    </source>
</evidence>
<dbReference type="HAMAP" id="MF_01810">
    <property type="entry name" value="YidC_type1"/>
    <property type="match status" value="1"/>
</dbReference>
<dbReference type="Gene3D" id="2.70.98.90">
    <property type="match status" value="1"/>
</dbReference>
<gene>
    <name evidence="13" type="primary">yidC</name>
    <name evidence="17" type="ORF">RISW2_12935</name>
</gene>
<protein>
    <recommendedName>
        <fullName evidence="3 13">Membrane protein insertase YidC</fullName>
    </recommendedName>
    <alternativeName>
        <fullName evidence="12 13">Foldase YidC</fullName>
    </alternativeName>
    <alternativeName>
        <fullName evidence="11 13">Membrane integrase YidC</fullName>
    </alternativeName>
    <alternativeName>
        <fullName evidence="13">Membrane protein YidC</fullName>
    </alternativeName>
</protein>
<dbReference type="OrthoDB" id="9780552at2"/>
<sequence>MDNQNKNLIIATALSFLVILVWFLLFPPPEPEITDEGTTVSDTQSADGTAVTPSAAPDAATTDSNETEPQSAGADVPRVEIDTPRLAGSISLLGGRIDDLQLKDYTETIEDDSEIVHLFNPVGGQDAYYALYGWAPGQGVAPEDVPGPNTEWTVADGGTLAPGAPVTLRWESPNGLIFDRTIAVDDNYMFTVTQRIENPTEATAALAPYGILARHGEPVNAKNFFILHEGAIVMSDGELTETSWDNLTELDQNAAEGARAEVFQVAEDGWIGFTDHYWMSTMIPPQGQGFKAVAKYDERRDIYQTEQVLPTMSVAAGQSAEVTTRLFAGAKEWEAIRDYQNQPGWISRMIGVERDPNAPEIDRFVDSIDWGWFFFLTKPIFVGLHELNKLIGNMGWSIIGLTLIIKAILFPLAYKSYVSMAKMKELQPEMEKIKERAGDDRQKLQQEMMELYKKEKVNPASGCLPILLQIPIFFSLYKVIFVTLELRHAPFFGPFQDLSAPDPTSFFNLFGLLPWAAPEPGSIVALIFIGILPLLLGISMWLQQKLNPAPPDPTQAMIFAWMPWVFMFMLGGFASGLVVYWIANNTITFIQQYSIMRSQGYKPDVFGNIKSSFSRGPREAKDAGTKSGRK</sequence>
<comment type="subcellular location">
    <subcellularLocation>
        <location evidence="1">Cell inner membrane</location>
        <topology evidence="1">Multi-pass membrane protein</topology>
    </subcellularLocation>
    <subcellularLocation>
        <location evidence="13">Cell membrane</location>
        <topology evidence="13">Multi-pass membrane protein</topology>
    </subcellularLocation>
</comment>
<evidence type="ECO:0000256" key="3">
    <source>
        <dbReference type="ARBA" id="ARBA00015325"/>
    </source>
</evidence>
<dbReference type="GO" id="GO:0015031">
    <property type="term" value="P:protein transport"/>
    <property type="evidence" value="ECO:0007669"/>
    <property type="project" value="UniProtKB-KW"/>
</dbReference>
<dbReference type="AlphaFoldDB" id="X7FET9"/>
<reference evidence="17 18" key="1">
    <citation type="submission" date="2014-01" db="EMBL/GenBank/DDBJ databases">
        <title>Roseivivax isoporae LMG 25204 Genome Sequencing.</title>
        <authorList>
            <person name="Lai Q."/>
            <person name="Li G."/>
            <person name="Shao Z."/>
        </authorList>
    </citation>
    <scope>NUCLEOTIDE SEQUENCE [LARGE SCALE GENOMIC DNA]</scope>
    <source>
        <strain evidence="17 18">LMG 25204</strain>
    </source>
</reference>
<evidence type="ECO:0000259" key="15">
    <source>
        <dbReference type="Pfam" id="PF02096"/>
    </source>
</evidence>
<keyword evidence="4 13" id="KW-0813">Transport</keyword>
<evidence type="ECO:0000256" key="5">
    <source>
        <dbReference type="ARBA" id="ARBA00022475"/>
    </source>
</evidence>
<dbReference type="InterPro" id="IPR028055">
    <property type="entry name" value="YidC/Oxa/ALB_C"/>
</dbReference>
<dbReference type="Pfam" id="PF14849">
    <property type="entry name" value="YidC_periplas"/>
    <property type="match status" value="1"/>
</dbReference>
<keyword evidence="9 13" id="KW-0472">Membrane</keyword>